<evidence type="ECO:0000313" key="5">
    <source>
        <dbReference type="EMBL" id="MCE5974366.1"/>
    </source>
</evidence>
<dbReference type="HAMAP" id="MF_00649">
    <property type="entry name" value="DNA_gyrase_inhibitor_YacG"/>
    <property type="match status" value="1"/>
</dbReference>
<dbReference type="RefSeq" id="WP_233677334.1">
    <property type="nucleotide sequence ID" value="NZ_JAJUOS010000010.1"/>
</dbReference>
<accession>A0ABS8Z113</accession>
<evidence type="ECO:0000256" key="2">
    <source>
        <dbReference type="ARBA" id="ARBA00022833"/>
    </source>
</evidence>
<feature type="binding site" evidence="3">
    <location>
        <position position="18"/>
    </location>
    <ligand>
        <name>Zn(2+)</name>
        <dbReference type="ChEBI" id="CHEBI:29105"/>
    </ligand>
</feature>
<comment type="cofactor">
    <cofactor evidence="3">
        <name>Zn(2+)</name>
        <dbReference type="ChEBI" id="CHEBI:29105"/>
    </cofactor>
    <text evidence="3">Binds 1 zinc ion.</text>
</comment>
<proteinExistence type="inferred from homology"/>
<feature type="binding site" evidence="3">
    <location>
        <position position="6"/>
    </location>
    <ligand>
        <name>Zn(2+)</name>
        <dbReference type="ChEBI" id="CHEBI:29105"/>
    </ligand>
</feature>
<feature type="compositionally biased region" description="Gly residues" evidence="4">
    <location>
        <begin position="52"/>
        <end position="61"/>
    </location>
</feature>
<keyword evidence="6" id="KW-1185">Reference proteome</keyword>
<dbReference type="Proteomes" id="UP001521181">
    <property type="component" value="Unassembled WGS sequence"/>
</dbReference>
<evidence type="ECO:0000313" key="6">
    <source>
        <dbReference type="Proteomes" id="UP001521181"/>
    </source>
</evidence>
<comment type="function">
    <text evidence="3">Inhibits all the catalytic activities of DNA gyrase by preventing its interaction with DNA. Acts by binding directly to the C-terminal domain of GyrB, which probably disrupts DNA binding by the gyrase.</text>
</comment>
<protein>
    <recommendedName>
        <fullName evidence="3">DNA gyrase inhibitor YacG</fullName>
    </recommendedName>
</protein>
<comment type="similarity">
    <text evidence="3">Belongs to the DNA gyrase inhibitor YacG family.</text>
</comment>
<dbReference type="EMBL" id="JAJUOS010000010">
    <property type="protein sequence ID" value="MCE5974366.1"/>
    <property type="molecule type" value="Genomic_DNA"/>
</dbReference>
<dbReference type="Gene3D" id="3.30.50.10">
    <property type="entry name" value="Erythroid Transcription Factor GATA-1, subunit A"/>
    <property type="match status" value="1"/>
</dbReference>
<comment type="subunit">
    <text evidence="3">Interacts with GyrB.</text>
</comment>
<comment type="caution">
    <text evidence="5">The sequence shown here is derived from an EMBL/GenBank/DDBJ whole genome shotgun (WGS) entry which is preliminary data.</text>
</comment>
<dbReference type="PANTHER" id="PTHR36150:SF1">
    <property type="entry name" value="DNA GYRASE INHIBITOR YACG"/>
    <property type="match status" value="1"/>
</dbReference>
<feature type="region of interest" description="Disordered" evidence="4">
    <location>
        <begin position="39"/>
        <end position="61"/>
    </location>
</feature>
<feature type="binding site" evidence="3">
    <location>
        <position position="22"/>
    </location>
    <ligand>
        <name>Zn(2+)</name>
        <dbReference type="ChEBI" id="CHEBI:29105"/>
    </ligand>
</feature>
<reference evidence="5 6" key="1">
    <citation type="submission" date="2021-12" db="EMBL/GenBank/DDBJ databases">
        <title>Sinirhodobacter sp. WL0062 is a bacterium isolated from seawater.</title>
        <authorList>
            <person name="Wang L."/>
            <person name="He W."/>
            <person name="Zhang D.-F."/>
        </authorList>
    </citation>
    <scope>NUCLEOTIDE SEQUENCE [LARGE SCALE GENOMIC DNA]</scope>
    <source>
        <strain evidence="5 6">WL0062</strain>
    </source>
</reference>
<sequence length="61" mass="6590">MSCPICGKPADDKYRPFCSKRCADVDLARWLNGSYVIPGDLAEEEERPQDGAPGGPEGALH</sequence>
<organism evidence="5 6">
    <name type="scientific">Rhodobacter flavimaris</name>
    <dbReference type="NCBI Taxonomy" id="2907145"/>
    <lineage>
        <taxon>Bacteria</taxon>
        <taxon>Pseudomonadati</taxon>
        <taxon>Pseudomonadota</taxon>
        <taxon>Alphaproteobacteria</taxon>
        <taxon>Rhodobacterales</taxon>
        <taxon>Rhodobacter group</taxon>
        <taxon>Rhodobacter</taxon>
    </lineage>
</organism>
<dbReference type="InterPro" id="IPR005584">
    <property type="entry name" value="DNA_gyrase_inhibitor_YacG"/>
</dbReference>
<evidence type="ECO:0000256" key="3">
    <source>
        <dbReference type="HAMAP-Rule" id="MF_00649"/>
    </source>
</evidence>
<gene>
    <name evidence="3 5" type="primary">yacG</name>
    <name evidence="5" type="ORF">LZA78_12820</name>
</gene>
<dbReference type="SUPFAM" id="SSF57716">
    <property type="entry name" value="Glucocorticoid receptor-like (DNA-binding domain)"/>
    <property type="match status" value="1"/>
</dbReference>
<name>A0ABS8Z113_9RHOB</name>
<feature type="binding site" evidence="3">
    <location>
        <position position="3"/>
    </location>
    <ligand>
        <name>Zn(2+)</name>
        <dbReference type="ChEBI" id="CHEBI:29105"/>
    </ligand>
</feature>
<dbReference type="InterPro" id="IPR013088">
    <property type="entry name" value="Znf_NHR/GATA"/>
</dbReference>
<dbReference type="Pfam" id="PF03884">
    <property type="entry name" value="YacG"/>
    <property type="match status" value="1"/>
</dbReference>
<evidence type="ECO:0000256" key="4">
    <source>
        <dbReference type="SAM" id="MobiDB-lite"/>
    </source>
</evidence>
<dbReference type="NCBIfam" id="NF002362">
    <property type="entry name" value="PRK01343.1"/>
    <property type="match status" value="1"/>
</dbReference>
<keyword evidence="1 3" id="KW-0479">Metal-binding</keyword>
<keyword evidence="2 3" id="KW-0862">Zinc</keyword>
<dbReference type="PANTHER" id="PTHR36150">
    <property type="entry name" value="DNA GYRASE INHIBITOR YACG"/>
    <property type="match status" value="1"/>
</dbReference>
<evidence type="ECO:0000256" key="1">
    <source>
        <dbReference type="ARBA" id="ARBA00022723"/>
    </source>
</evidence>